<feature type="transmembrane region" description="Helical" evidence="6">
    <location>
        <begin position="16"/>
        <end position="34"/>
    </location>
</feature>
<feature type="transmembrane region" description="Helical" evidence="6">
    <location>
        <begin position="344"/>
        <end position="367"/>
    </location>
</feature>
<keyword evidence="5 6" id="KW-0472">Membrane</keyword>
<evidence type="ECO:0000256" key="1">
    <source>
        <dbReference type="ARBA" id="ARBA00004141"/>
    </source>
</evidence>
<dbReference type="RefSeq" id="XP_016256184.1">
    <property type="nucleotide sequence ID" value="XM_016413441.1"/>
</dbReference>
<proteinExistence type="inferred from homology"/>
<evidence type="ECO:0000256" key="5">
    <source>
        <dbReference type="ARBA" id="ARBA00023136"/>
    </source>
</evidence>
<dbReference type="InterPro" id="IPR050360">
    <property type="entry name" value="MFS_Sugar_Transporters"/>
</dbReference>
<keyword evidence="4 6" id="KW-1133">Transmembrane helix</keyword>
<dbReference type="Pfam" id="PF00083">
    <property type="entry name" value="Sugar_tr"/>
    <property type="match status" value="1"/>
</dbReference>
<dbReference type="AlphaFoldDB" id="A0A0D2CY26"/>
<sequence length="526" mass="57766">MKNRHSSFLGCRGRRLTWMMAFTNVFPTFFIYAYNNAVTGGLLTLDSWVSLFPIIDTVHTTGAAQAQAARVQGTAVAIYLVGCMLGSLSCIKLGDKYGRIKTIIAGNIVNVFGSIILVSSFSFAQLVVGRIVLGLGLGAIVATVPAWQAESSLATHRGRFVVLEGTFPSLGLVAFQFIDLGCFFDNTSFSWRFPLAIPLLFNFLMLSTIPFLPESPRWLVKKGRIEEAVEILAILDDVSPDSPRIAEGIRHMQRSLETMSQGSMVGILRDKENKMKFRTLVCLFITFYWSLNGAGLIGFYTVPIFSSLGVSAIIARVLSGSMYAWQVPCCMLAYLLVDRLGRRFLLLLGAAGMGIVFVIMAVCVSLVPANKAAMIIAAVAMYGFGFFYSMSLGVNWLYPTEITPLGYSTQIYALSTASQFALTFMVVEVSPIGITNLGWKYFIVFAAINLGLLFPVVYLFFPETTGHSLEDMDVTFRTPTGPFGVVKASKHVRQDTVLHPSGEVEVQDLEMENERKVGTVLEIDQV</sequence>
<dbReference type="Gene3D" id="1.20.1250.20">
    <property type="entry name" value="MFS general substrate transporter like domains"/>
    <property type="match status" value="1"/>
</dbReference>
<dbReference type="InterPro" id="IPR005828">
    <property type="entry name" value="MFS_sugar_transport-like"/>
</dbReference>
<feature type="transmembrane region" description="Helical" evidence="6">
    <location>
        <begin position="190"/>
        <end position="212"/>
    </location>
</feature>
<dbReference type="Proteomes" id="UP000053342">
    <property type="component" value="Unassembled WGS sequence"/>
</dbReference>
<dbReference type="GeneID" id="27363804"/>
<dbReference type="PROSITE" id="PS50850">
    <property type="entry name" value="MFS"/>
    <property type="match status" value="1"/>
</dbReference>
<dbReference type="InterPro" id="IPR036259">
    <property type="entry name" value="MFS_trans_sf"/>
</dbReference>
<dbReference type="OrthoDB" id="6612291at2759"/>
<feature type="transmembrane region" description="Helical" evidence="6">
    <location>
        <begin position="71"/>
        <end position="91"/>
    </location>
</feature>
<comment type="subcellular location">
    <subcellularLocation>
        <location evidence="1">Membrane</location>
        <topology evidence="1">Multi-pass membrane protein</topology>
    </subcellularLocation>
</comment>
<organism evidence="8 9">
    <name type="scientific">Exophiala oligosperma</name>
    <dbReference type="NCBI Taxonomy" id="215243"/>
    <lineage>
        <taxon>Eukaryota</taxon>
        <taxon>Fungi</taxon>
        <taxon>Dikarya</taxon>
        <taxon>Ascomycota</taxon>
        <taxon>Pezizomycotina</taxon>
        <taxon>Eurotiomycetes</taxon>
        <taxon>Chaetothyriomycetidae</taxon>
        <taxon>Chaetothyriales</taxon>
        <taxon>Herpotrichiellaceae</taxon>
        <taxon>Exophiala</taxon>
    </lineage>
</organism>
<evidence type="ECO:0000256" key="3">
    <source>
        <dbReference type="ARBA" id="ARBA00022692"/>
    </source>
</evidence>
<accession>A0A0D2CY26</accession>
<feature type="transmembrane region" description="Helical" evidence="6">
    <location>
        <begin position="313"/>
        <end position="337"/>
    </location>
</feature>
<feature type="transmembrane region" description="Helical" evidence="6">
    <location>
        <begin position="127"/>
        <end position="148"/>
    </location>
</feature>
<protein>
    <recommendedName>
        <fullName evidence="7">Major facilitator superfamily (MFS) profile domain-containing protein</fullName>
    </recommendedName>
</protein>
<feature type="transmembrane region" description="Helical" evidence="6">
    <location>
        <begin position="279"/>
        <end position="301"/>
    </location>
</feature>
<dbReference type="InterPro" id="IPR020846">
    <property type="entry name" value="MFS_dom"/>
</dbReference>
<feature type="transmembrane region" description="Helical" evidence="6">
    <location>
        <begin position="373"/>
        <end position="398"/>
    </location>
</feature>
<dbReference type="GO" id="GO:0016020">
    <property type="term" value="C:membrane"/>
    <property type="evidence" value="ECO:0007669"/>
    <property type="project" value="UniProtKB-SubCell"/>
</dbReference>
<dbReference type="GO" id="GO:0005351">
    <property type="term" value="F:carbohydrate:proton symporter activity"/>
    <property type="evidence" value="ECO:0007669"/>
    <property type="project" value="TreeGrafter"/>
</dbReference>
<evidence type="ECO:0000259" key="7">
    <source>
        <dbReference type="PROSITE" id="PS50850"/>
    </source>
</evidence>
<evidence type="ECO:0000256" key="4">
    <source>
        <dbReference type="ARBA" id="ARBA00022989"/>
    </source>
</evidence>
<feature type="transmembrane region" description="Helical" evidence="6">
    <location>
        <begin position="103"/>
        <end position="121"/>
    </location>
</feature>
<comment type="similarity">
    <text evidence="2">Belongs to the major facilitator superfamily. Sugar transporter (TC 2.A.1.1) family.</text>
</comment>
<reference evidence="8 9" key="1">
    <citation type="submission" date="2015-01" db="EMBL/GenBank/DDBJ databases">
        <title>The Genome Sequence of Exophiala oligosperma CBS72588.</title>
        <authorList>
            <consortium name="The Broad Institute Genomics Platform"/>
            <person name="Cuomo C."/>
            <person name="de Hoog S."/>
            <person name="Gorbushina A."/>
            <person name="Stielow B."/>
            <person name="Teixiera M."/>
            <person name="Abouelleil A."/>
            <person name="Chapman S.B."/>
            <person name="Priest M."/>
            <person name="Young S.K."/>
            <person name="Wortman J."/>
            <person name="Nusbaum C."/>
            <person name="Birren B."/>
        </authorList>
    </citation>
    <scope>NUCLEOTIDE SEQUENCE [LARGE SCALE GENOMIC DNA]</scope>
    <source>
        <strain evidence="8 9">CBS 72588</strain>
    </source>
</reference>
<evidence type="ECO:0000313" key="8">
    <source>
        <dbReference type="EMBL" id="KIW35968.1"/>
    </source>
</evidence>
<name>A0A0D2CY26_9EURO</name>
<dbReference type="SUPFAM" id="SSF103473">
    <property type="entry name" value="MFS general substrate transporter"/>
    <property type="match status" value="1"/>
</dbReference>
<dbReference type="VEuPathDB" id="FungiDB:PV06_11730"/>
<keyword evidence="9" id="KW-1185">Reference proteome</keyword>
<gene>
    <name evidence="8" type="ORF">PV06_11730</name>
</gene>
<keyword evidence="3 6" id="KW-0812">Transmembrane</keyword>
<evidence type="ECO:0000256" key="2">
    <source>
        <dbReference type="ARBA" id="ARBA00010992"/>
    </source>
</evidence>
<feature type="transmembrane region" description="Helical" evidence="6">
    <location>
        <begin position="160"/>
        <end position="178"/>
    </location>
</feature>
<dbReference type="PANTHER" id="PTHR48022">
    <property type="entry name" value="PLASTIDIC GLUCOSE TRANSPORTER 4"/>
    <property type="match status" value="1"/>
</dbReference>
<feature type="domain" description="Major facilitator superfamily (MFS) profile" evidence="7">
    <location>
        <begin position="21"/>
        <end position="465"/>
    </location>
</feature>
<evidence type="ECO:0000313" key="9">
    <source>
        <dbReference type="Proteomes" id="UP000053342"/>
    </source>
</evidence>
<feature type="transmembrane region" description="Helical" evidence="6">
    <location>
        <begin position="439"/>
        <end position="461"/>
    </location>
</feature>
<dbReference type="PANTHER" id="PTHR48022:SF45">
    <property type="entry name" value="MAJOR FACILITATOR SUPERFAMILY (MFS) PROFILE DOMAIN-CONTAINING PROTEIN-RELATED"/>
    <property type="match status" value="1"/>
</dbReference>
<feature type="transmembrane region" description="Helical" evidence="6">
    <location>
        <begin position="410"/>
        <end position="427"/>
    </location>
</feature>
<dbReference type="EMBL" id="KN847387">
    <property type="protein sequence ID" value="KIW35968.1"/>
    <property type="molecule type" value="Genomic_DNA"/>
</dbReference>
<evidence type="ECO:0000256" key="6">
    <source>
        <dbReference type="SAM" id="Phobius"/>
    </source>
</evidence>